<dbReference type="SMART" id="SM00283">
    <property type="entry name" value="MA"/>
    <property type="match status" value="1"/>
</dbReference>
<comment type="similarity">
    <text evidence="2">Belongs to the methyl-accepting chemotaxis (MCP) protein family.</text>
</comment>
<dbReference type="SUPFAM" id="SSF58104">
    <property type="entry name" value="Methyl-accepting chemotaxis protein (MCP) signaling domain"/>
    <property type="match status" value="1"/>
</dbReference>
<dbReference type="SUPFAM" id="SSF158472">
    <property type="entry name" value="HAMP domain-like"/>
    <property type="match status" value="1"/>
</dbReference>
<reference evidence="8 9" key="1">
    <citation type="submission" date="2021-05" db="EMBL/GenBank/DDBJ databases">
        <title>Shewanella sp. JM162201.</title>
        <authorList>
            <person name="Xu S."/>
            <person name="Li A."/>
        </authorList>
    </citation>
    <scope>NUCLEOTIDE SEQUENCE [LARGE SCALE GENOMIC DNA]</scope>
    <source>
        <strain evidence="8 9">JM162201</strain>
    </source>
</reference>
<dbReference type="PANTHER" id="PTHR43531">
    <property type="entry name" value="PROTEIN ICFG"/>
    <property type="match status" value="1"/>
</dbReference>
<comment type="caution">
    <text evidence="8">The sequence shown here is derived from an EMBL/GenBank/DDBJ whole genome shotgun (WGS) entry which is preliminary data.</text>
</comment>
<keyword evidence="5" id="KW-1133">Transmembrane helix</keyword>
<evidence type="ECO:0000256" key="4">
    <source>
        <dbReference type="SAM" id="MobiDB-lite"/>
    </source>
</evidence>
<dbReference type="Pfam" id="PF00672">
    <property type="entry name" value="HAMP"/>
    <property type="match status" value="1"/>
</dbReference>
<dbReference type="Pfam" id="PF12729">
    <property type="entry name" value="4HB_MCP_1"/>
    <property type="match status" value="1"/>
</dbReference>
<dbReference type="Proteomes" id="UP001195903">
    <property type="component" value="Unassembled WGS sequence"/>
</dbReference>
<evidence type="ECO:0000256" key="5">
    <source>
        <dbReference type="SAM" id="Phobius"/>
    </source>
</evidence>
<dbReference type="RefSeq" id="WP_214506605.1">
    <property type="nucleotide sequence ID" value="NZ_JAHEPS010000002.1"/>
</dbReference>
<dbReference type="InterPro" id="IPR024478">
    <property type="entry name" value="HlyB_4HB_MCP"/>
</dbReference>
<keyword evidence="5" id="KW-0812">Transmembrane</keyword>
<evidence type="ECO:0000256" key="1">
    <source>
        <dbReference type="ARBA" id="ARBA00022481"/>
    </source>
</evidence>
<dbReference type="SMART" id="SM00304">
    <property type="entry name" value="HAMP"/>
    <property type="match status" value="4"/>
</dbReference>
<feature type="compositionally biased region" description="Low complexity" evidence="4">
    <location>
        <begin position="882"/>
        <end position="899"/>
    </location>
</feature>
<feature type="transmembrane region" description="Helical" evidence="5">
    <location>
        <begin position="186"/>
        <end position="207"/>
    </location>
</feature>
<keyword evidence="9" id="KW-1185">Reference proteome</keyword>
<dbReference type="InterPro" id="IPR041395">
    <property type="entry name" value="McpB_HAMP_3rd"/>
</dbReference>
<dbReference type="InterPro" id="IPR051310">
    <property type="entry name" value="MCP_chemotaxis"/>
</dbReference>
<feature type="domain" description="HAMP" evidence="7">
    <location>
        <begin position="486"/>
        <end position="532"/>
    </location>
</feature>
<dbReference type="Gene3D" id="1.10.287.950">
    <property type="entry name" value="Methyl-accepting chemotaxis protein"/>
    <property type="match status" value="1"/>
</dbReference>
<sequence length="923" mass="97780">MSIKYKLLSIVLLMAVFLLFTGVMGMRGTDSMHQSLGTVYQDRVVPLKQLKVIADAYAVSVIDAVNKANAGLLSPAELRAELSGASGRIDTEWRAYISTKLTSDEQKLATEAEALFADANAAMATLSTYLAGVDGDLRGNLNAFDGELYRTIDPISNKIGELIELQLDVARAEFDASEAVYIKVRYLSLVLIGLGVLLGGAAVWILLRFVIRPLEKALNLANAVAVGKLDNDIARDGKDETGRLLSALGRVQDAVAGIIARQTEMASAHRQGMVSHMLRPDEFDGAYADIAAQVNTLAQTHIEVAANLVSVSREYARGNFSVEMARLPGEQAAISDAFAEVRQALLGISNNIKAMASSGADGDFSRRVDINGLEYLFRETADDLNRLLATCEQGFGDIRRVTLALSCGDLSQQIDAYYPGVFGETARSVNQTVLSLRQTLGEVETLVAGACNGDFATRMACDERSGYRLRLANSLNNLSQVTESGLKEISAVVGALSRGELDCRVAGEYPGLFGQTQQGVNNTADALAQFVADIDAMVNAAAREGDFSQTVPTDGRSGFLLTLASRLNELAMVTRDGLTQVKHIAGAIASGDLTQKVSGHYPGLFGETLSALDGTVERLCSMVAEIQDATATLQLSAREIASGNMDLSNRTEAQAHSVEETVANFRSLGDSINQNSRHAVDAAALARESAAHASHGALIVADVEQTMNGIEETSEQIASITGMIDSIAFQTNILALNAAVEAARAGDSGRGFGVVAAEVRSLASRSADAAREIRDVIGAAAVRISAGNQQAAKAGRAMQQIDGSVQSVAGLLEQIASATQTQGQGMVQVQKAVDQIDGVTQHNAALVEEASAAAASMQAQVERLAQLMSVFTLRTQDEAGKTRQNTRQNTARNTATNTAINKAVKKGLQGKAKSVKTTAMRRA</sequence>
<feature type="domain" description="HAMP" evidence="7">
    <location>
        <begin position="208"/>
        <end position="260"/>
    </location>
</feature>
<dbReference type="PROSITE" id="PS50111">
    <property type="entry name" value="CHEMOTAXIS_TRANSDUC_2"/>
    <property type="match status" value="1"/>
</dbReference>
<dbReference type="Pfam" id="PF00015">
    <property type="entry name" value="MCPsignal"/>
    <property type="match status" value="1"/>
</dbReference>
<keyword evidence="1" id="KW-0488">Methylation</keyword>
<dbReference type="Pfam" id="PF18575">
    <property type="entry name" value="HAMP_N3"/>
    <property type="match status" value="1"/>
</dbReference>
<dbReference type="InterPro" id="IPR004089">
    <property type="entry name" value="MCPsignal_dom"/>
</dbReference>
<gene>
    <name evidence="8" type="ORF">KJI95_07745</name>
</gene>
<evidence type="ECO:0000256" key="2">
    <source>
        <dbReference type="ARBA" id="ARBA00029447"/>
    </source>
</evidence>
<keyword evidence="3" id="KW-0807">Transducer</keyword>
<protein>
    <submittedName>
        <fullName evidence="8">MCP four helix bundle domain-containing protein</fullName>
    </submittedName>
</protein>
<organism evidence="8 9">
    <name type="scientific">Shewanella jiangmenensis</name>
    <dbReference type="NCBI Taxonomy" id="2837387"/>
    <lineage>
        <taxon>Bacteria</taxon>
        <taxon>Pseudomonadati</taxon>
        <taxon>Pseudomonadota</taxon>
        <taxon>Gammaproteobacteria</taxon>
        <taxon>Alteromonadales</taxon>
        <taxon>Shewanellaceae</taxon>
        <taxon>Shewanella</taxon>
    </lineage>
</organism>
<evidence type="ECO:0000259" key="7">
    <source>
        <dbReference type="PROSITE" id="PS50885"/>
    </source>
</evidence>
<dbReference type="PANTHER" id="PTHR43531:SF14">
    <property type="entry name" value="METHYL-ACCEPTING CHEMOTAXIS PROTEIN I-RELATED"/>
    <property type="match status" value="1"/>
</dbReference>
<dbReference type="PROSITE" id="PS50885">
    <property type="entry name" value="HAMP"/>
    <property type="match status" value="3"/>
</dbReference>
<keyword evidence="5" id="KW-0472">Membrane</keyword>
<dbReference type="Gene3D" id="1.20.120.1530">
    <property type="match status" value="3"/>
</dbReference>
<dbReference type="InterPro" id="IPR003660">
    <property type="entry name" value="HAMP_dom"/>
</dbReference>
<evidence type="ECO:0000313" key="9">
    <source>
        <dbReference type="Proteomes" id="UP001195903"/>
    </source>
</evidence>
<proteinExistence type="inferred from homology"/>
<feature type="domain" description="HAMP" evidence="7">
    <location>
        <begin position="397"/>
        <end position="441"/>
    </location>
</feature>
<dbReference type="EMBL" id="JAHEPS010000002">
    <property type="protein sequence ID" value="MBT1444419.1"/>
    <property type="molecule type" value="Genomic_DNA"/>
</dbReference>
<evidence type="ECO:0000313" key="8">
    <source>
        <dbReference type="EMBL" id="MBT1444419.1"/>
    </source>
</evidence>
<feature type="region of interest" description="Disordered" evidence="4">
    <location>
        <begin position="878"/>
        <end position="899"/>
    </location>
</feature>
<feature type="domain" description="Methyl-accepting transducer" evidence="6">
    <location>
        <begin position="629"/>
        <end position="858"/>
    </location>
</feature>
<evidence type="ECO:0000256" key="3">
    <source>
        <dbReference type="PROSITE-ProRule" id="PRU00284"/>
    </source>
</evidence>
<evidence type="ECO:0000259" key="6">
    <source>
        <dbReference type="PROSITE" id="PS50111"/>
    </source>
</evidence>
<name>A0ABS5V1T4_9GAMM</name>
<accession>A0ABS5V1T4</accession>